<name>A0A1H8NCL0_9RHOB</name>
<feature type="non-terminal residue" evidence="1">
    <location>
        <position position="84"/>
    </location>
</feature>
<evidence type="ECO:0000313" key="2">
    <source>
        <dbReference type="Proteomes" id="UP000183002"/>
    </source>
</evidence>
<evidence type="ECO:0000313" key="1">
    <source>
        <dbReference type="EMBL" id="SEO27292.1"/>
    </source>
</evidence>
<dbReference type="Proteomes" id="UP000183002">
    <property type="component" value="Unassembled WGS sequence"/>
</dbReference>
<proteinExistence type="predicted"/>
<dbReference type="PANTHER" id="PTHR35528">
    <property type="entry name" value="BLL1675 PROTEIN"/>
    <property type="match status" value="1"/>
</dbReference>
<accession>A0A1H8NCL0</accession>
<dbReference type="STRING" id="1077947.SAMN05216227_10781"/>
<protein>
    <submittedName>
        <fullName evidence="1">Putative transposase</fullName>
    </submittedName>
</protein>
<dbReference type="AlphaFoldDB" id="A0A1H8NCL0"/>
<dbReference type="EMBL" id="FOCO01000078">
    <property type="protein sequence ID" value="SEO27292.1"/>
    <property type="molecule type" value="Genomic_DNA"/>
</dbReference>
<reference evidence="1 2" key="1">
    <citation type="submission" date="2016-10" db="EMBL/GenBank/DDBJ databases">
        <authorList>
            <person name="de Groot N.N."/>
        </authorList>
    </citation>
    <scope>NUCLEOTIDE SEQUENCE [LARGE SCALE GENOMIC DNA]</scope>
    <source>
        <strain evidence="1 2">CGMCC 1.10836</strain>
    </source>
</reference>
<dbReference type="PANTHER" id="PTHR35528:SF3">
    <property type="entry name" value="BLL1675 PROTEIN"/>
    <property type="match status" value="1"/>
</dbReference>
<gene>
    <name evidence="1" type="ORF">SAMN05216227_10781</name>
</gene>
<sequence>MNNFKGTQFPKAVMLHAVFFYVRYAVSYRDLEEIMAERGLNVDHATLNRWVVKFSPLISANAQSRKRATANSWRMDETCIRVRG</sequence>
<organism evidence="1 2">
    <name type="scientific">Pseudorhodobacter antarcticus</name>
    <dbReference type="NCBI Taxonomy" id="1077947"/>
    <lineage>
        <taxon>Bacteria</taxon>
        <taxon>Pseudomonadati</taxon>
        <taxon>Pseudomonadota</taxon>
        <taxon>Alphaproteobacteria</taxon>
        <taxon>Rhodobacterales</taxon>
        <taxon>Paracoccaceae</taxon>
        <taxon>Pseudorhodobacter</taxon>
    </lineage>
</organism>
<keyword evidence="2" id="KW-1185">Reference proteome</keyword>
<dbReference type="InterPro" id="IPR052183">
    <property type="entry name" value="IS_Transposase"/>
</dbReference>